<dbReference type="EMBL" id="GGEC01000253">
    <property type="protein sequence ID" value="MBW80736.1"/>
    <property type="molecule type" value="Transcribed_RNA"/>
</dbReference>
<feature type="transmembrane region" description="Helical" evidence="1">
    <location>
        <begin position="12"/>
        <end position="34"/>
    </location>
</feature>
<sequence length="49" mass="5585">MLMQFCVNTLAMICQCALFSLNFHCTTLTLFVLYSKFSPFLSSSLLNQI</sequence>
<keyword evidence="1" id="KW-0812">Transmembrane</keyword>
<name>A0A2P2IHM4_RHIMU</name>
<accession>A0A2P2IHM4</accession>
<evidence type="ECO:0000256" key="1">
    <source>
        <dbReference type="SAM" id="Phobius"/>
    </source>
</evidence>
<organism evidence="2">
    <name type="scientific">Rhizophora mucronata</name>
    <name type="common">Asiatic mangrove</name>
    <dbReference type="NCBI Taxonomy" id="61149"/>
    <lineage>
        <taxon>Eukaryota</taxon>
        <taxon>Viridiplantae</taxon>
        <taxon>Streptophyta</taxon>
        <taxon>Embryophyta</taxon>
        <taxon>Tracheophyta</taxon>
        <taxon>Spermatophyta</taxon>
        <taxon>Magnoliopsida</taxon>
        <taxon>eudicotyledons</taxon>
        <taxon>Gunneridae</taxon>
        <taxon>Pentapetalae</taxon>
        <taxon>rosids</taxon>
        <taxon>fabids</taxon>
        <taxon>Malpighiales</taxon>
        <taxon>Rhizophoraceae</taxon>
        <taxon>Rhizophora</taxon>
    </lineage>
</organism>
<keyword evidence="1" id="KW-1133">Transmembrane helix</keyword>
<proteinExistence type="predicted"/>
<dbReference type="AlphaFoldDB" id="A0A2P2IHM4"/>
<keyword evidence="1" id="KW-0472">Membrane</keyword>
<reference evidence="2" key="1">
    <citation type="submission" date="2018-02" db="EMBL/GenBank/DDBJ databases">
        <title>Rhizophora mucronata_Transcriptome.</title>
        <authorList>
            <person name="Meera S.P."/>
            <person name="Sreeshan A."/>
            <person name="Augustine A."/>
        </authorList>
    </citation>
    <scope>NUCLEOTIDE SEQUENCE</scope>
    <source>
        <tissue evidence="2">Leaf</tissue>
    </source>
</reference>
<protein>
    <submittedName>
        <fullName evidence="2">Uncharacterized protein</fullName>
    </submittedName>
</protein>
<evidence type="ECO:0000313" key="2">
    <source>
        <dbReference type="EMBL" id="MBW80736.1"/>
    </source>
</evidence>